<dbReference type="AlphaFoldDB" id="A0A378MXR5"/>
<accession>A0A378MXR5</accession>
<gene>
    <name evidence="1" type="ORF">NCTC10638_02210</name>
</gene>
<organism evidence="1 2">
    <name type="scientific">Mannheimia haemolytica</name>
    <name type="common">Pasteurella haemolytica</name>
    <dbReference type="NCBI Taxonomy" id="75985"/>
    <lineage>
        <taxon>Bacteria</taxon>
        <taxon>Pseudomonadati</taxon>
        <taxon>Pseudomonadota</taxon>
        <taxon>Gammaproteobacteria</taxon>
        <taxon>Pasteurellales</taxon>
        <taxon>Pasteurellaceae</taxon>
        <taxon>Mannheimia</taxon>
    </lineage>
</organism>
<dbReference type="Proteomes" id="UP000254802">
    <property type="component" value="Unassembled WGS sequence"/>
</dbReference>
<protein>
    <submittedName>
        <fullName evidence="1">Uncharacterized protein</fullName>
    </submittedName>
</protein>
<evidence type="ECO:0000313" key="2">
    <source>
        <dbReference type="Proteomes" id="UP000254802"/>
    </source>
</evidence>
<evidence type="ECO:0000313" key="1">
    <source>
        <dbReference type="EMBL" id="STY61003.1"/>
    </source>
</evidence>
<dbReference type="EMBL" id="UGPN01000002">
    <property type="protein sequence ID" value="STY61003.1"/>
    <property type="molecule type" value="Genomic_DNA"/>
</dbReference>
<proteinExistence type="predicted"/>
<reference evidence="1 2" key="1">
    <citation type="submission" date="2018-06" db="EMBL/GenBank/DDBJ databases">
        <authorList>
            <consortium name="Pathogen Informatics"/>
            <person name="Doyle S."/>
        </authorList>
    </citation>
    <scope>NUCLEOTIDE SEQUENCE [LARGE SCALE GENOMIC DNA]</scope>
    <source>
        <strain evidence="1 2">NCTC10638</strain>
    </source>
</reference>
<sequence>MEGIVEALINGQSPDNYLSGNVGQITQTLNQICSCYLVTLMFPSLIRKLVYH</sequence>
<name>A0A378MXR5_MANHA</name>